<dbReference type="AlphaFoldDB" id="A0AA35ZW17"/>
<feature type="region of interest" description="Disordered" evidence="1">
    <location>
        <begin position="1"/>
        <end position="75"/>
    </location>
</feature>
<dbReference type="Proteomes" id="UP001177003">
    <property type="component" value="Chromosome 8"/>
</dbReference>
<feature type="compositionally biased region" description="Basic and acidic residues" evidence="1">
    <location>
        <begin position="149"/>
        <end position="161"/>
    </location>
</feature>
<evidence type="ECO:0000256" key="1">
    <source>
        <dbReference type="SAM" id="MobiDB-lite"/>
    </source>
</evidence>
<feature type="compositionally biased region" description="Pro residues" evidence="1">
    <location>
        <begin position="130"/>
        <end position="148"/>
    </location>
</feature>
<dbReference type="EMBL" id="OX465084">
    <property type="protein sequence ID" value="CAI9299960.1"/>
    <property type="molecule type" value="Genomic_DNA"/>
</dbReference>
<organism evidence="2 3">
    <name type="scientific">Lactuca saligna</name>
    <name type="common">Willowleaf lettuce</name>
    <dbReference type="NCBI Taxonomy" id="75948"/>
    <lineage>
        <taxon>Eukaryota</taxon>
        <taxon>Viridiplantae</taxon>
        <taxon>Streptophyta</taxon>
        <taxon>Embryophyta</taxon>
        <taxon>Tracheophyta</taxon>
        <taxon>Spermatophyta</taxon>
        <taxon>Magnoliopsida</taxon>
        <taxon>eudicotyledons</taxon>
        <taxon>Gunneridae</taxon>
        <taxon>Pentapetalae</taxon>
        <taxon>asterids</taxon>
        <taxon>campanulids</taxon>
        <taxon>Asterales</taxon>
        <taxon>Asteraceae</taxon>
        <taxon>Cichorioideae</taxon>
        <taxon>Cichorieae</taxon>
        <taxon>Lactucinae</taxon>
        <taxon>Lactuca</taxon>
    </lineage>
</organism>
<sequence length="161" mass="17946">MVESLDSDEDDDNGNLDNKEDNEDEDEYNDDAGDEEDNDDDSELCNRKSVDEEEDPNKDEEQSPASMGKYFQKMNSPLRLTNVERDVATMKILMALDDDDDDMVVDDTPPNSIGMNPPSPLPSSINIPLPYNPPPRTPPPPPNSPPEPDVTKKGENNKEDP</sequence>
<proteinExistence type="predicted"/>
<feature type="compositionally biased region" description="Acidic residues" evidence="1">
    <location>
        <begin position="1"/>
        <end position="43"/>
    </location>
</feature>
<feature type="region of interest" description="Disordered" evidence="1">
    <location>
        <begin position="99"/>
        <end position="161"/>
    </location>
</feature>
<evidence type="ECO:0000313" key="3">
    <source>
        <dbReference type="Proteomes" id="UP001177003"/>
    </source>
</evidence>
<reference evidence="2" key="1">
    <citation type="submission" date="2023-04" db="EMBL/GenBank/DDBJ databases">
        <authorList>
            <person name="Vijverberg K."/>
            <person name="Xiong W."/>
            <person name="Schranz E."/>
        </authorList>
    </citation>
    <scope>NUCLEOTIDE SEQUENCE</scope>
</reference>
<keyword evidence="3" id="KW-1185">Reference proteome</keyword>
<accession>A0AA35ZW17</accession>
<evidence type="ECO:0000313" key="2">
    <source>
        <dbReference type="EMBL" id="CAI9299960.1"/>
    </source>
</evidence>
<name>A0AA35ZW17_LACSI</name>
<protein>
    <submittedName>
        <fullName evidence="2">Uncharacterized protein</fullName>
    </submittedName>
</protein>
<gene>
    <name evidence="2" type="ORF">LSALG_LOCUS38638</name>
</gene>